<protein>
    <submittedName>
        <fullName evidence="2">Uncharacterized protein</fullName>
    </submittedName>
</protein>
<keyword evidence="1" id="KW-0812">Transmembrane</keyword>
<dbReference type="EMBL" id="BMNL01000003">
    <property type="protein sequence ID" value="GGP21859.1"/>
    <property type="molecule type" value="Genomic_DNA"/>
</dbReference>
<gene>
    <name evidence="2" type="ORF">GCM10007981_15380</name>
</gene>
<evidence type="ECO:0000313" key="3">
    <source>
        <dbReference type="Proteomes" id="UP000610960"/>
    </source>
</evidence>
<feature type="transmembrane region" description="Helical" evidence="1">
    <location>
        <begin position="131"/>
        <end position="153"/>
    </location>
</feature>
<feature type="transmembrane region" description="Helical" evidence="1">
    <location>
        <begin position="6"/>
        <end position="34"/>
    </location>
</feature>
<comment type="caution">
    <text evidence="2">The sequence shown here is derived from an EMBL/GenBank/DDBJ whole genome shotgun (WGS) entry which is preliminary data.</text>
</comment>
<evidence type="ECO:0000256" key="1">
    <source>
        <dbReference type="SAM" id="Phobius"/>
    </source>
</evidence>
<feature type="transmembrane region" description="Helical" evidence="1">
    <location>
        <begin position="54"/>
        <end position="74"/>
    </location>
</feature>
<keyword evidence="3" id="KW-1185">Reference proteome</keyword>
<feature type="transmembrane region" description="Helical" evidence="1">
    <location>
        <begin position="94"/>
        <end position="119"/>
    </location>
</feature>
<reference evidence="2" key="2">
    <citation type="submission" date="2020-09" db="EMBL/GenBank/DDBJ databases">
        <authorList>
            <person name="Sun Q."/>
            <person name="Ohkuma M."/>
        </authorList>
    </citation>
    <scope>NUCLEOTIDE SEQUENCE</scope>
    <source>
        <strain evidence="2">JCM 10088</strain>
    </source>
</reference>
<dbReference type="RefSeq" id="WP_229657731.1">
    <property type="nucleotide sequence ID" value="NZ_BMNL01000003.1"/>
</dbReference>
<dbReference type="Proteomes" id="UP000610960">
    <property type="component" value="Unassembled WGS sequence"/>
</dbReference>
<sequence length="154" mass="16563">MNRRMGIYAVALASSAIEVNPLASFVVIPLMAVFMGSELEKSIYSPKFQRETAWMLLALAALEGFTGFAAGPVTSNIISKATFGLMTRGLGLELHLILIDPLALFFILHIASGIGLSLIRRGIRAAVIYKAIIPAALIAAFALIVYLNSLFFFG</sequence>
<proteinExistence type="predicted"/>
<organism evidence="2 3">
    <name type="scientific">Thermocladium modestius</name>
    <dbReference type="NCBI Taxonomy" id="62609"/>
    <lineage>
        <taxon>Archaea</taxon>
        <taxon>Thermoproteota</taxon>
        <taxon>Thermoprotei</taxon>
        <taxon>Thermoproteales</taxon>
        <taxon>Thermoproteaceae</taxon>
        <taxon>Thermocladium</taxon>
    </lineage>
</organism>
<keyword evidence="1" id="KW-0472">Membrane</keyword>
<reference evidence="2" key="1">
    <citation type="journal article" date="2014" name="Int. J. Syst. Evol. Microbiol.">
        <title>Complete genome sequence of Corynebacterium casei LMG S-19264T (=DSM 44701T), isolated from a smear-ripened cheese.</title>
        <authorList>
            <consortium name="US DOE Joint Genome Institute (JGI-PGF)"/>
            <person name="Walter F."/>
            <person name="Albersmeier A."/>
            <person name="Kalinowski J."/>
            <person name="Ruckert C."/>
        </authorList>
    </citation>
    <scope>NUCLEOTIDE SEQUENCE</scope>
    <source>
        <strain evidence="2">JCM 10088</strain>
    </source>
</reference>
<evidence type="ECO:0000313" key="2">
    <source>
        <dbReference type="EMBL" id="GGP21859.1"/>
    </source>
</evidence>
<dbReference type="AlphaFoldDB" id="A0A830GX17"/>
<accession>A0A830GX17</accession>
<name>A0A830GX17_9CREN</name>
<keyword evidence="1" id="KW-1133">Transmembrane helix</keyword>